<evidence type="ECO:0000313" key="2">
    <source>
        <dbReference type="Proteomes" id="UP000229313"/>
    </source>
</evidence>
<sequence length="62" mass="7080">MTAKELREAQGAGMTIVGAVRPAVGREMEWSPRRKNDALPWIEKGQTQPWARYRSREVQAVQ</sequence>
<proteinExistence type="predicted"/>
<dbReference type="EMBL" id="MF766045">
    <property type="protein sequence ID" value="ATI18779.1"/>
    <property type="molecule type" value="Genomic_DNA"/>
</dbReference>
<accession>A0A291LHC4</accession>
<evidence type="ECO:0000313" key="1">
    <source>
        <dbReference type="EMBL" id="ATI18779.1"/>
    </source>
</evidence>
<dbReference type="Proteomes" id="UP000229313">
    <property type="component" value="Segment"/>
</dbReference>
<gene>
    <name evidence="1" type="ORF">SEA_DAUDAU_78</name>
</gene>
<name>A0A291LHC4_9CAUD</name>
<organism evidence="1 2">
    <name type="scientific">Streptomyces phage Daudau</name>
    <dbReference type="NCBI Taxonomy" id="2041206"/>
    <lineage>
        <taxon>Viruses</taxon>
        <taxon>Duplodnaviria</taxon>
        <taxon>Heunggongvirae</taxon>
        <taxon>Uroviricota</taxon>
        <taxon>Caudoviricetes</taxon>
        <taxon>Arquatrovirinae</taxon>
        <taxon>Caelumvirus</taxon>
        <taxon>Caelumvirus daudau</taxon>
    </lineage>
</organism>
<keyword evidence="2" id="KW-1185">Reference proteome</keyword>
<reference evidence="2" key="1">
    <citation type="submission" date="2017-08" db="EMBL/GenBank/DDBJ databases">
        <authorList>
            <person name="de Groot N.N."/>
        </authorList>
    </citation>
    <scope>NUCLEOTIDE SEQUENCE [LARGE SCALE GENOMIC DNA]</scope>
</reference>
<protein>
    <submittedName>
        <fullName evidence="1">Uncharacterized protein</fullName>
    </submittedName>
</protein>